<dbReference type="GO" id="GO:0016491">
    <property type="term" value="F:oxidoreductase activity"/>
    <property type="evidence" value="ECO:0007669"/>
    <property type="project" value="InterPro"/>
</dbReference>
<sequence>MSHAHTAIYSERLEVAMDLHSVDEVLVPRTRAELPCASPGIGFIGGGTWLYSEPQPHLTTLVDLAGFDWEAVAVGDLGLEIAATCTIEELCRAELPASWRAAALFQHCADALLASWKVLRYATVGGNIALSFPAGAMTTLCTALDAELTIWRPDGTEYSFPVVDFVIDDSRNVLRSGEIIRSIRIPVHALTARTAMRKLAQTSLGRSAVAVAGRCGADGFTLAITAATRRPYALKFDELPDATALADALRSRIPEDAYFTDVHGTAPWRKAMTELLAEEIRGELE</sequence>
<proteinExistence type="predicted"/>
<evidence type="ECO:0000259" key="1">
    <source>
        <dbReference type="PROSITE" id="PS51387"/>
    </source>
</evidence>
<dbReference type="InterPro" id="IPR016169">
    <property type="entry name" value="FAD-bd_PCMH_sub2"/>
</dbReference>
<dbReference type="SUPFAM" id="SSF56176">
    <property type="entry name" value="FAD-binding/transporter-associated domain-like"/>
    <property type="match status" value="1"/>
</dbReference>
<dbReference type="PROSITE" id="PS51387">
    <property type="entry name" value="FAD_PCMH"/>
    <property type="match status" value="1"/>
</dbReference>
<dbReference type="InterPro" id="IPR002346">
    <property type="entry name" value="Mopterin_DH_FAD-bd"/>
</dbReference>
<dbReference type="Proteomes" id="UP000502345">
    <property type="component" value="Chromosome"/>
</dbReference>
<feature type="domain" description="FAD-binding PCMH-type" evidence="1">
    <location>
        <begin position="17"/>
        <end position="190"/>
    </location>
</feature>
<dbReference type="PANTHER" id="PTHR42659:SF9">
    <property type="entry name" value="XANTHINE DEHYDROGENASE FAD-BINDING SUBUNIT XDHB-RELATED"/>
    <property type="match status" value="1"/>
</dbReference>
<evidence type="ECO:0000313" key="2">
    <source>
        <dbReference type="EMBL" id="QIP39509.1"/>
    </source>
</evidence>
<reference evidence="2 3" key="1">
    <citation type="submission" date="2020-03" db="EMBL/GenBank/DDBJ databases">
        <title>Screen low temperature-resistant strains for efficient degradation of petroleum hydrocarbons under the low temperature.</title>
        <authorList>
            <person name="Wang Y."/>
            <person name="Chen J."/>
        </authorList>
    </citation>
    <scope>NUCLEOTIDE SEQUENCE [LARGE SCALE GENOMIC DNA]</scope>
    <source>
        <strain evidence="2 3">KB1</strain>
    </source>
</reference>
<dbReference type="InterPro" id="IPR051312">
    <property type="entry name" value="Diverse_Substr_Oxidored"/>
</dbReference>
<dbReference type="GO" id="GO:0071949">
    <property type="term" value="F:FAD binding"/>
    <property type="evidence" value="ECO:0007669"/>
    <property type="project" value="InterPro"/>
</dbReference>
<dbReference type="InterPro" id="IPR036318">
    <property type="entry name" value="FAD-bd_PCMH-like_sf"/>
</dbReference>
<dbReference type="Gene3D" id="3.30.465.10">
    <property type="match status" value="1"/>
</dbReference>
<dbReference type="PANTHER" id="PTHR42659">
    <property type="entry name" value="XANTHINE DEHYDROGENASE SUBUNIT C-RELATED"/>
    <property type="match status" value="1"/>
</dbReference>
<dbReference type="EMBL" id="CP050124">
    <property type="protein sequence ID" value="QIP39509.1"/>
    <property type="molecule type" value="Genomic_DNA"/>
</dbReference>
<evidence type="ECO:0000313" key="3">
    <source>
        <dbReference type="Proteomes" id="UP000502345"/>
    </source>
</evidence>
<protein>
    <submittedName>
        <fullName evidence="2">FAD-binding molybdopterin dehydrogenase</fullName>
    </submittedName>
</protein>
<gene>
    <name evidence="2" type="ORF">G9444_2265</name>
</gene>
<organism evidence="2 3">
    <name type="scientific">Rhodococcus erythropolis</name>
    <name type="common">Arthrobacter picolinophilus</name>
    <dbReference type="NCBI Taxonomy" id="1833"/>
    <lineage>
        <taxon>Bacteria</taxon>
        <taxon>Bacillati</taxon>
        <taxon>Actinomycetota</taxon>
        <taxon>Actinomycetes</taxon>
        <taxon>Mycobacteriales</taxon>
        <taxon>Nocardiaceae</taxon>
        <taxon>Rhodococcus</taxon>
        <taxon>Rhodococcus erythropolis group</taxon>
    </lineage>
</organism>
<dbReference type="InterPro" id="IPR016166">
    <property type="entry name" value="FAD-bd_PCMH"/>
</dbReference>
<name>A0A6G9CRK8_RHOER</name>
<dbReference type="Pfam" id="PF00941">
    <property type="entry name" value="FAD_binding_5"/>
    <property type="match status" value="1"/>
</dbReference>
<accession>A0A6G9CRK8</accession>
<dbReference type="AlphaFoldDB" id="A0A6G9CRK8"/>